<sequence length="180" mass="19422">MSSNSNVRRAEKRQECREALANHICQYHARCSLSEPINFCSVNQIISSVSPFHPTACVFNRLRKMATRGPSPTPRYIFSEPHSARHDRALSRDHRRAGEIYRGRPATTPAADSKEQRSVLGLSGLSEGVGCSLYTRSAASLSLGPGGVRQPSGRQLGAAQGSLDGFLGYVTSPDLGGPPE</sequence>
<dbReference type="Proteomes" id="UP001150941">
    <property type="component" value="Unassembled WGS sequence"/>
</dbReference>
<accession>A0A9W9NBN0</accession>
<dbReference type="EMBL" id="JAPQKS010000008">
    <property type="protein sequence ID" value="KAJ5216896.1"/>
    <property type="molecule type" value="Genomic_DNA"/>
</dbReference>
<name>A0A9W9NBN0_9EURO</name>
<comment type="caution">
    <text evidence="1">The sequence shown here is derived from an EMBL/GenBank/DDBJ whole genome shotgun (WGS) entry which is preliminary data.</text>
</comment>
<dbReference type="RefSeq" id="XP_058325767.1">
    <property type="nucleotide sequence ID" value="XM_058479199.1"/>
</dbReference>
<keyword evidence="2" id="KW-1185">Reference proteome</keyword>
<reference evidence="1" key="1">
    <citation type="submission" date="2022-11" db="EMBL/GenBank/DDBJ databases">
        <authorList>
            <person name="Petersen C."/>
        </authorList>
    </citation>
    <scope>NUCLEOTIDE SEQUENCE</scope>
    <source>
        <strain evidence="1">IBT 19713</strain>
    </source>
</reference>
<protein>
    <submittedName>
        <fullName evidence="1">Uncharacterized protein</fullName>
    </submittedName>
</protein>
<reference evidence="1" key="2">
    <citation type="journal article" date="2023" name="IMA Fungus">
        <title>Comparative genomic study of the Penicillium genus elucidates a diverse pangenome and 15 lateral gene transfer events.</title>
        <authorList>
            <person name="Petersen C."/>
            <person name="Sorensen T."/>
            <person name="Nielsen M.R."/>
            <person name="Sondergaard T.E."/>
            <person name="Sorensen J.L."/>
            <person name="Fitzpatrick D.A."/>
            <person name="Frisvad J.C."/>
            <person name="Nielsen K.L."/>
        </authorList>
    </citation>
    <scope>NUCLEOTIDE SEQUENCE</scope>
    <source>
        <strain evidence="1">IBT 19713</strain>
    </source>
</reference>
<proteinExistence type="predicted"/>
<evidence type="ECO:0000313" key="1">
    <source>
        <dbReference type="EMBL" id="KAJ5216896.1"/>
    </source>
</evidence>
<organism evidence="1 2">
    <name type="scientific">Penicillium chermesinum</name>
    <dbReference type="NCBI Taxonomy" id="63820"/>
    <lineage>
        <taxon>Eukaryota</taxon>
        <taxon>Fungi</taxon>
        <taxon>Dikarya</taxon>
        <taxon>Ascomycota</taxon>
        <taxon>Pezizomycotina</taxon>
        <taxon>Eurotiomycetes</taxon>
        <taxon>Eurotiomycetidae</taxon>
        <taxon>Eurotiales</taxon>
        <taxon>Aspergillaceae</taxon>
        <taxon>Penicillium</taxon>
    </lineage>
</organism>
<gene>
    <name evidence="1" type="ORF">N7468_009904</name>
</gene>
<dbReference type="GeneID" id="83206503"/>
<evidence type="ECO:0000313" key="2">
    <source>
        <dbReference type="Proteomes" id="UP001150941"/>
    </source>
</evidence>
<dbReference type="AlphaFoldDB" id="A0A9W9NBN0"/>